<reference evidence="1" key="1">
    <citation type="submission" date="2020-08" db="EMBL/GenBank/DDBJ databases">
        <title>Spodoptera exigua strain:BAW_Kor-Di-RS1 Genome sequencing and assembly.</title>
        <authorList>
            <person name="Kim J."/>
            <person name="Nam H.Y."/>
            <person name="Kwon M."/>
            <person name="Choi J.H."/>
            <person name="Cho S.R."/>
            <person name="Kim G.-H."/>
        </authorList>
    </citation>
    <scope>NUCLEOTIDE SEQUENCE</scope>
    <source>
        <strain evidence="1">BAW_Kor-Di-RS1</strain>
        <tissue evidence="1">Whole-body</tissue>
    </source>
</reference>
<keyword evidence="2" id="KW-1185">Reference proteome</keyword>
<proteinExistence type="predicted"/>
<protein>
    <submittedName>
        <fullName evidence="1">Uncharacterized protein</fullName>
    </submittedName>
</protein>
<gene>
    <name evidence="1" type="ORF">HW555_002391</name>
</gene>
<accession>A0A835GNT9</accession>
<name>A0A835GNT9_SPOEX</name>
<organism evidence="1 2">
    <name type="scientific">Spodoptera exigua</name>
    <name type="common">Beet armyworm</name>
    <name type="synonym">Noctua fulgens</name>
    <dbReference type="NCBI Taxonomy" id="7107"/>
    <lineage>
        <taxon>Eukaryota</taxon>
        <taxon>Metazoa</taxon>
        <taxon>Ecdysozoa</taxon>
        <taxon>Arthropoda</taxon>
        <taxon>Hexapoda</taxon>
        <taxon>Insecta</taxon>
        <taxon>Pterygota</taxon>
        <taxon>Neoptera</taxon>
        <taxon>Endopterygota</taxon>
        <taxon>Lepidoptera</taxon>
        <taxon>Glossata</taxon>
        <taxon>Ditrysia</taxon>
        <taxon>Noctuoidea</taxon>
        <taxon>Noctuidae</taxon>
        <taxon>Amphipyrinae</taxon>
        <taxon>Spodoptera</taxon>
    </lineage>
</organism>
<sequence length="121" mass="13287">MQRACVVDSSVGENTAHRKCDIVAATATFLTGSVIDSELTNDDWKILRRDRVNGTGGGVILLTRPGVGAVRRVDLETSDGEDLWAQIITDYDTIYVCVMYTIFIQERLKKSTCGGSKKSNQ</sequence>
<evidence type="ECO:0000313" key="2">
    <source>
        <dbReference type="Proteomes" id="UP000648187"/>
    </source>
</evidence>
<dbReference type="EMBL" id="JACKWZ010000022">
    <property type="protein sequence ID" value="KAF9421710.1"/>
    <property type="molecule type" value="Genomic_DNA"/>
</dbReference>
<dbReference type="Proteomes" id="UP000648187">
    <property type="component" value="Unassembled WGS sequence"/>
</dbReference>
<comment type="caution">
    <text evidence="1">The sequence shown here is derived from an EMBL/GenBank/DDBJ whole genome shotgun (WGS) entry which is preliminary data.</text>
</comment>
<dbReference type="AlphaFoldDB" id="A0A835GNT9"/>
<evidence type="ECO:0000313" key="1">
    <source>
        <dbReference type="EMBL" id="KAF9421710.1"/>
    </source>
</evidence>